<dbReference type="Proteomes" id="UP000243499">
    <property type="component" value="Chromosome 2"/>
</dbReference>
<dbReference type="AlphaFoldDB" id="A0A2T8KQA0"/>
<dbReference type="Gramene" id="PVH64334">
    <property type="protein sequence ID" value="PVH64334"/>
    <property type="gene ID" value="PAHAL_2G239600"/>
</dbReference>
<proteinExistence type="predicted"/>
<sequence>MVRKRNPKLLTQLYLQRVQPGLLLEWRSLAPRITRNGRLKLKRVKASWKNMIN</sequence>
<reference evidence="1" key="1">
    <citation type="submission" date="2018-04" db="EMBL/GenBank/DDBJ databases">
        <title>WGS assembly of Panicum hallii.</title>
        <authorList>
            <person name="Lovell J."/>
            <person name="Jenkins J."/>
            <person name="Lowry D."/>
            <person name="Mamidi S."/>
            <person name="Sreedasyam A."/>
            <person name="Weng X."/>
            <person name="Barry K."/>
            <person name="Bonette J."/>
            <person name="Campitelli B."/>
            <person name="Daum C."/>
            <person name="Gordon S."/>
            <person name="Gould B."/>
            <person name="Lipzen A."/>
            <person name="Macqueen A."/>
            <person name="Palacio-Mejia J."/>
            <person name="Plott C."/>
            <person name="Shakirov E."/>
            <person name="Shu S."/>
            <person name="Yoshinaga Y."/>
            <person name="Zane M."/>
            <person name="Rokhsar D."/>
            <person name="Grimwood J."/>
            <person name="Schmutz J."/>
            <person name="Juenger T."/>
        </authorList>
    </citation>
    <scope>NUCLEOTIDE SEQUENCE [LARGE SCALE GENOMIC DNA]</scope>
    <source>
        <strain evidence="1">FIL2</strain>
    </source>
</reference>
<protein>
    <submittedName>
        <fullName evidence="1">Uncharacterized protein</fullName>
    </submittedName>
</protein>
<accession>A0A2T8KQA0</accession>
<dbReference type="EMBL" id="CM008047">
    <property type="protein sequence ID" value="PVH64334.1"/>
    <property type="molecule type" value="Genomic_DNA"/>
</dbReference>
<gene>
    <name evidence="1" type="ORF">PAHAL_2G239600</name>
</gene>
<organism evidence="1">
    <name type="scientific">Panicum hallii</name>
    <dbReference type="NCBI Taxonomy" id="206008"/>
    <lineage>
        <taxon>Eukaryota</taxon>
        <taxon>Viridiplantae</taxon>
        <taxon>Streptophyta</taxon>
        <taxon>Embryophyta</taxon>
        <taxon>Tracheophyta</taxon>
        <taxon>Spermatophyta</taxon>
        <taxon>Magnoliopsida</taxon>
        <taxon>Liliopsida</taxon>
        <taxon>Poales</taxon>
        <taxon>Poaceae</taxon>
        <taxon>PACMAD clade</taxon>
        <taxon>Panicoideae</taxon>
        <taxon>Panicodae</taxon>
        <taxon>Paniceae</taxon>
        <taxon>Panicinae</taxon>
        <taxon>Panicum</taxon>
        <taxon>Panicum sect. Panicum</taxon>
    </lineage>
</organism>
<evidence type="ECO:0000313" key="1">
    <source>
        <dbReference type="EMBL" id="PVH64334.1"/>
    </source>
</evidence>
<name>A0A2T8KQA0_9POAL</name>